<dbReference type="PANTHER" id="PTHR47495:SF2">
    <property type="entry name" value="ALDEHYDE DEHYDROGENASE"/>
    <property type="match status" value="1"/>
</dbReference>
<dbReference type="InterPro" id="IPR052516">
    <property type="entry name" value="N-heterocyclic_Hydroxylase"/>
</dbReference>
<dbReference type="SUPFAM" id="SSF56003">
    <property type="entry name" value="Molybdenum cofactor-binding domain"/>
    <property type="match status" value="2"/>
</dbReference>
<protein>
    <submittedName>
        <fullName evidence="2">Isoquinoline 1-oxidoreductase subunit beta</fullName>
        <ecNumber evidence="2">1.3.99.16</ecNumber>
    </submittedName>
</protein>
<evidence type="ECO:0000313" key="2">
    <source>
        <dbReference type="EMBL" id="VDC19848.1"/>
    </source>
</evidence>
<dbReference type="InterPro" id="IPR046867">
    <property type="entry name" value="AldOxase/xan_DH_MoCoBD2"/>
</dbReference>
<keyword evidence="3" id="KW-1185">Reference proteome</keyword>
<dbReference type="GO" id="GO:0047121">
    <property type="term" value="F:isoquinoline 1-oxidoreductase activity"/>
    <property type="evidence" value="ECO:0007669"/>
    <property type="project" value="UniProtKB-EC"/>
</dbReference>
<dbReference type="Pfam" id="PF02738">
    <property type="entry name" value="MoCoBD_1"/>
    <property type="match status" value="1"/>
</dbReference>
<proteinExistence type="predicted"/>
<dbReference type="InterPro" id="IPR006311">
    <property type="entry name" value="TAT_signal"/>
</dbReference>
<evidence type="ECO:0000313" key="3">
    <source>
        <dbReference type="Proteomes" id="UP000277498"/>
    </source>
</evidence>
<dbReference type="Gene3D" id="3.90.1170.50">
    <property type="entry name" value="Aldehyde oxidase/xanthine dehydrogenase, a/b hammerhead"/>
    <property type="match status" value="1"/>
</dbReference>
<dbReference type="RefSeq" id="WP_160144511.1">
    <property type="nucleotide sequence ID" value="NZ_UXAW01000031.1"/>
</dbReference>
<dbReference type="EMBL" id="UXAW01000031">
    <property type="protein sequence ID" value="VDC19848.1"/>
    <property type="molecule type" value="Genomic_DNA"/>
</dbReference>
<dbReference type="InterPro" id="IPR012368">
    <property type="entry name" value="OxRdtase_Mopterin-bd_su_IorB"/>
</dbReference>
<organism evidence="2 3">
    <name type="scientific">Pseudogemmobacter humi</name>
    <dbReference type="NCBI Taxonomy" id="2483812"/>
    <lineage>
        <taxon>Bacteria</taxon>
        <taxon>Pseudomonadati</taxon>
        <taxon>Pseudomonadota</taxon>
        <taxon>Alphaproteobacteria</taxon>
        <taxon>Rhodobacterales</taxon>
        <taxon>Paracoccaceae</taxon>
        <taxon>Pseudogemmobacter</taxon>
    </lineage>
</organism>
<dbReference type="PROSITE" id="PS51318">
    <property type="entry name" value="TAT"/>
    <property type="match status" value="1"/>
</dbReference>
<dbReference type="Pfam" id="PF20256">
    <property type="entry name" value="MoCoBD_2"/>
    <property type="match status" value="2"/>
</dbReference>
<dbReference type="PANTHER" id="PTHR47495">
    <property type="entry name" value="ALDEHYDE DEHYDROGENASE"/>
    <property type="match status" value="1"/>
</dbReference>
<reference evidence="2 3" key="1">
    <citation type="submission" date="2018-11" db="EMBL/GenBank/DDBJ databases">
        <authorList>
            <person name="Criscuolo A."/>
        </authorList>
    </citation>
    <scope>NUCLEOTIDE SEQUENCE [LARGE SCALE GENOMIC DNA]</scope>
    <source>
        <strain evidence="2">ACIP111625</strain>
    </source>
</reference>
<feature type="domain" description="Aldehyde oxidase/xanthine dehydrogenase a/b hammerhead" evidence="1">
    <location>
        <begin position="220"/>
        <end position="320"/>
    </location>
</feature>
<evidence type="ECO:0000259" key="1">
    <source>
        <dbReference type="SMART" id="SM01008"/>
    </source>
</evidence>
<dbReference type="PIRSF" id="PIRSF036389">
    <property type="entry name" value="IOR_B"/>
    <property type="match status" value="1"/>
</dbReference>
<dbReference type="Proteomes" id="UP000277498">
    <property type="component" value="Unassembled WGS sequence"/>
</dbReference>
<dbReference type="Gene3D" id="3.30.365.10">
    <property type="entry name" value="Aldehyde oxidase/xanthine dehydrogenase, molybdopterin binding domain"/>
    <property type="match status" value="4"/>
</dbReference>
<gene>
    <name evidence="2" type="primary">iorB</name>
    <name evidence="2" type="ORF">XINFAN_00244</name>
</gene>
<accession>A0A3P5WK56</accession>
<dbReference type="InterPro" id="IPR008274">
    <property type="entry name" value="AldOxase/xan_DH_MoCoBD1"/>
</dbReference>
<dbReference type="SMART" id="SM01008">
    <property type="entry name" value="Ald_Xan_dh_C"/>
    <property type="match status" value="1"/>
</dbReference>
<dbReference type="AlphaFoldDB" id="A0A3P5WK56"/>
<dbReference type="OrthoDB" id="9767994at2"/>
<dbReference type="EC" id="1.3.99.16" evidence="2"/>
<sequence length="754" mass="81337">MTERIKLSRRGFITAVVGAGGALVMGISRPLMAATAGAEPWETPSDGTAFTPWIKIDTAGKVTVYVTHPDIGNGVITQSCAYVREELECRWEDIRAEYAAPERDHAMGSAYSAVGGALAYFSGRSTSEPRRTAFMTAAAGARERLKAAAAAAWGVDAGEVAVAEGLLSHAASGRSAPFGEFVQAASQVVPEAEPAPKTREQWTFLNKVDPAKIQIPEIVTGKAVYGIDVRLPGMVYAALRQSPVMGGTLVSYDFEAIRNMPGVRAVVEVRPTDPGEPDRIKSPFPMGAAMNGSAIAVIADHYWQARTALDALPVVWDDGPGAKWKTTGMIEEAVMAATRQPGGTVELSVGDVEAEFAMGGTILEAEYMTPYCDQVQMEPLNCTVMVSDSAAEVWTPSQHTQQVFALTVQETGLAPEQVKVHQTYVGGGFGRRVFGDDSRMAVGVAKGYKGVPVHVIWSREESVRQGRYRSIMGASIKAKLGDDGLPVAMRTRISGGPGYFTMGIADTVLPLIVPNVQVESQVVSDIHLKVGPLRGPGYNSTVFFYESIVDEMARAAQEDPLDYRIRLYDRWEDKGWVNILRVLKEKSGWGQPLPAGHARGVSIGNWGMGGRAHHGTTLGAVVHAEVTSHGEIRVHRIDVAFDTGRVMNRDAVRVQLEGGTIFGLNLALNEKLNIENGRIVEGNYDEYPVIRMADTPEIHIHFEALTDHDRYDEIGEPPVGPVGPALANAVFHITGKQMRTQPFREHDLGQGGGV</sequence>
<keyword evidence="2" id="KW-0560">Oxidoreductase</keyword>
<dbReference type="InterPro" id="IPR037165">
    <property type="entry name" value="AldOxase/xan_DH_Mopterin-bd_sf"/>
</dbReference>
<name>A0A3P5WK56_9RHOB</name>
<dbReference type="InterPro" id="IPR000674">
    <property type="entry name" value="Ald_Oxase/Xan_DH_a/b"/>
</dbReference>